<evidence type="ECO:0000313" key="2">
    <source>
        <dbReference type="EMBL" id="CAE0559362.1"/>
    </source>
</evidence>
<dbReference type="AlphaFoldDB" id="A0A7S3SNJ2"/>
<accession>A0A7S3SNJ2</accession>
<reference evidence="2" key="1">
    <citation type="submission" date="2021-01" db="EMBL/GenBank/DDBJ databases">
        <authorList>
            <person name="Corre E."/>
            <person name="Pelletier E."/>
            <person name="Niang G."/>
            <person name="Scheremetjew M."/>
            <person name="Finn R."/>
            <person name="Kale V."/>
            <person name="Holt S."/>
            <person name="Cochrane G."/>
            <person name="Meng A."/>
            <person name="Brown T."/>
            <person name="Cohen L."/>
        </authorList>
    </citation>
    <scope>NUCLEOTIDE SEQUENCE</scope>
    <source>
        <strain evidence="2">379</strain>
    </source>
</reference>
<evidence type="ECO:0000256" key="1">
    <source>
        <dbReference type="SAM" id="MobiDB-lite"/>
    </source>
</evidence>
<feature type="region of interest" description="Disordered" evidence="1">
    <location>
        <begin position="92"/>
        <end position="138"/>
    </location>
</feature>
<dbReference type="EMBL" id="HBIR01030375">
    <property type="protein sequence ID" value="CAE0559362.1"/>
    <property type="molecule type" value="Transcribed_RNA"/>
</dbReference>
<feature type="compositionally biased region" description="Pro residues" evidence="1">
    <location>
        <begin position="726"/>
        <end position="738"/>
    </location>
</feature>
<proteinExistence type="predicted"/>
<feature type="region of interest" description="Disordered" evidence="1">
    <location>
        <begin position="721"/>
        <end position="748"/>
    </location>
</feature>
<sequence length="806" mass="88722">MSAPLIDLFDAAEKACASLKEDDPLRMLMSALLDTVRSRLAGADRGKRPGLPDRARFLNKLAPSHRFRPTREDMYKAMDKLLAAAWAPMSSTERSEKLRADEEKRERERQRDQEARAQQRAANPLTPAEKAAETEERYERAANVLSNLQLGEQKQKNLREQIEARLVREARAEDDIVRWQQLCAVFRRCGLERLAVEAVRDSMLRHGVAPILNGPPMGLPAAGGRRCSVLHVLAPFLNREDGMVLQAQEDELATVAAAALGLSRDEAAALHHGLVHAHFDNFMKLALHATGVKPAPACDALASGLYDGCACVAGRWAADLDLAELLHTAPQAAAATLGAAAQSVLCFSHTRFHMRAVLFETLSRIIASKETLSRIIASKADTSSEPACGRLSSNGLRGMVALLRSSRLGISEPSIGALLSFLGQLEYRCAGRLWARFRRDGESVTPQAPQHLCALARGVPARVDGLVTKVFAHSVILREPFRVFFSREFDTYVKAAGPCYFGDNNGEICDNKAQMKLDHLLAMCGELLRVAIEVDSCFGSDHLSDLLLLALSQLAHDEAHPARERLCAACFLTEQFAPSSSFPPGRPGLRRRSLPEPALRVLLDAVPGALARAAVEPAMDAQVKFKDVPKGVLSEADLRAWAERYGEVAEVQLQCQGESFVIQGRPHHQGYQYNKGFVRMVREKAADSFAADLCDTRLLNAKGNFERHAVGARTHIELIPDAPALPRSPTPPPPPPRGPGSSADEDSDCDLDERWMRRWAGDGKYNPLCAFAWAPAFKHYRYRDDVAFFGERPDSTVHLGSPYKHY</sequence>
<gene>
    <name evidence="2" type="ORF">EHUX00137_LOCUS23529</name>
</gene>
<name>A0A7S3SNJ2_EMIHU</name>
<organism evidence="2">
    <name type="scientific">Emiliania huxleyi</name>
    <name type="common">Coccolithophore</name>
    <name type="synonym">Pontosphaera huxleyi</name>
    <dbReference type="NCBI Taxonomy" id="2903"/>
    <lineage>
        <taxon>Eukaryota</taxon>
        <taxon>Haptista</taxon>
        <taxon>Haptophyta</taxon>
        <taxon>Prymnesiophyceae</taxon>
        <taxon>Isochrysidales</taxon>
        <taxon>Noelaerhabdaceae</taxon>
        <taxon>Emiliania</taxon>
    </lineage>
</organism>
<protein>
    <submittedName>
        <fullName evidence="2">Uncharacterized protein</fullName>
    </submittedName>
</protein>
<feature type="compositionally biased region" description="Basic and acidic residues" evidence="1">
    <location>
        <begin position="93"/>
        <end position="117"/>
    </location>
</feature>